<dbReference type="AlphaFoldDB" id="A0A2K3CMW3"/>
<protein>
    <submittedName>
        <fullName evidence="2">Uncharacterized protein</fullName>
    </submittedName>
</protein>
<gene>
    <name evidence="2" type="ORF">CHLRE_34g759147v5</name>
</gene>
<sequence>MSKLLFKPMDPWDHQSVPPLSKHLKEQLNGTRKYHGNCAYEAVPVSEALRIIDSGPDANTAYHFWWAKERPTLQARALAHHQAANPAQQGQQPAPMCGHHVIDFYIKLLHDHFALDRASFYEDRYNGLQQTEDKTPSQLLADMRQCEPHLHAMPPDKFAMDFVHKLHHKIVPNVKNRWDIIAVTDWYGRISDIAKDADIAWDNYRREQSYQRRIGGAVPASSTRGTMPASSTGAGPSSSSESMEMQALLQAIRALGPSDRAKVSRALQK</sequence>
<dbReference type="InParanoid" id="A0A2K3CMW3"/>
<name>A0A2K3CMW3_CHLRE</name>
<evidence type="ECO:0000313" key="2">
    <source>
        <dbReference type="EMBL" id="PNW69622.1"/>
    </source>
</evidence>
<dbReference type="Gramene" id="PNW69622">
    <property type="protein sequence ID" value="PNW69622"/>
    <property type="gene ID" value="CHLRE_34g759147v5"/>
</dbReference>
<reference evidence="2 3" key="1">
    <citation type="journal article" date="2007" name="Science">
        <title>The Chlamydomonas genome reveals the evolution of key animal and plant functions.</title>
        <authorList>
            <person name="Merchant S.S."/>
            <person name="Prochnik S.E."/>
            <person name="Vallon O."/>
            <person name="Harris E.H."/>
            <person name="Karpowicz S.J."/>
            <person name="Witman G.B."/>
            <person name="Terry A."/>
            <person name="Salamov A."/>
            <person name="Fritz-Laylin L.K."/>
            <person name="Marechal-Drouard L."/>
            <person name="Marshall W.F."/>
            <person name="Qu L.H."/>
            <person name="Nelson D.R."/>
            <person name="Sanderfoot A.A."/>
            <person name="Spalding M.H."/>
            <person name="Kapitonov V.V."/>
            <person name="Ren Q."/>
            <person name="Ferris P."/>
            <person name="Lindquist E."/>
            <person name="Shapiro H."/>
            <person name="Lucas S.M."/>
            <person name="Grimwood J."/>
            <person name="Schmutz J."/>
            <person name="Cardol P."/>
            <person name="Cerutti H."/>
            <person name="Chanfreau G."/>
            <person name="Chen C.L."/>
            <person name="Cognat V."/>
            <person name="Croft M.T."/>
            <person name="Dent R."/>
            <person name="Dutcher S."/>
            <person name="Fernandez E."/>
            <person name="Fukuzawa H."/>
            <person name="Gonzalez-Ballester D."/>
            <person name="Gonzalez-Halphen D."/>
            <person name="Hallmann A."/>
            <person name="Hanikenne M."/>
            <person name="Hippler M."/>
            <person name="Inwood W."/>
            <person name="Jabbari K."/>
            <person name="Kalanon M."/>
            <person name="Kuras R."/>
            <person name="Lefebvre P.A."/>
            <person name="Lemaire S.D."/>
            <person name="Lobanov A.V."/>
            <person name="Lohr M."/>
            <person name="Manuell A."/>
            <person name="Meier I."/>
            <person name="Mets L."/>
            <person name="Mittag M."/>
            <person name="Mittelmeier T."/>
            <person name="Moroney J.V."/>
            <person name="Moseley J."/>
            <person name="Napoli C."/>
            <person name="Nedelcu A.M."/>
            <person name="Niyogi K."/>
            <person name="Novoselov S.V."/>
            <person name="Paulsen I.T."/>
            <person name="Pazour G."/>
            <person name="Purton S."/>
            <person name="Ral J.P."/>
            <person name="Riano-Pachon D.M."/>
            <person name="Riekhof W."/>
            <person name="Rymarquis L."/>
            <person name="Schroda M."/>
            <person name="Stern D."/>
            <person name="Umen J."/>
            <person name="Willows R."/>
            <person name="Wilson N."/>
            <person name="Zimmer S.L."/>
            <person name="Allmer J."/>
            <person name="Balk J."/>
            <person name="Bisova K."/>
            <person name="Chen C.J."/>
            <person name="Elias M."/>
            <person name="Gendler K."/>
            <person name="Hauser C."/>
            <person name="Lamb M.R."/>
            <person name="Ledford H."/>
            <person name="Long J.C."/>
            <person name="Minagawa J."/>
            <person name="Page M.D."/>
            <person name="Pan J."/>
            <person name="Pootakham W."/>
            <person name="Roje S."/>
            <person name="Rose A."/>
            <person name="Stahlberg E."/>
            <person name="Terauchi A.M."/>
            <person name="Yang P."/>
            <person name="Ball S."/>
            <person name="Bowler C."/>
            <person name="Dieckmann C.L."/>
            <person name="Gladyshev V.N."/>
            <person name="Green P."/>
            <person name="Jorgensen R."/>
            <person name="Mayfield S."/>
            <person name="Mueller-Roeber B."/>
            <person name="Rajamani S."/>
            <person name="Sayre R.T."/>
            <person name="Brokstein P."/>
            <person name="Dubchak I."/>
            <person name="Goodstein D."/>
            <person name="Hornick L."/>
            <person name="Huang Y.W."/>
            <person name="Jhaveri J."/>
            <person name="Luo Y."/>
            <person name="Martinez D."/>
            <person name="Ngau W.C."/>
            <person name="Otillar B."/>
            <person name="Poliakov A."/>
            <person name="Porter A."/>
            <person name="Szajkowski L."/>
            <person name="Werner G."/>
            <person name="Zhou K."/>
            <person name="Grigoriev I.V."/>
            <person name="Rokhsar D.S."/>
            <person name="Grossman A.R."/>
        </authorList>
    </citation>
    <scope>NUCLEOTIDE SEQUENCE [LARGE SCALE GENOMIC DNA]</scope>
    <source>
        <strain evidence="3">CC-503</strain>
    </source>
</reference>
<evidence type="ECO:0000256" key="1">
    <source>
        <dbReference type="SAM" id="MobiDB-lite"/>
    </source>
</evidence>
<feature type="compositionally biased region" description="Low complexity" evidence="1">
    <location>
        <begin position="227"/>
        <end position="244"/>
    </location>
</feature>
<accession>A0A2K3CMW3</accession>
<feature type="region of interest" description="Disordered" evidence="1">
    <location>
        <begin position="214"/>
        <end position="244"/>
    </location>
</feature>
<dbReference type="OrthoDB" id="560720at2759"/>
<keyword evidence="3" id="KW-1185">Reference proteome</keyword>
<dbReference type="ExpressionAtlas" id="A0A2K3CMW3">
    <property type="expression patterns" value="baseline and differential"/>
</dbReference>
<dbReference type="Proteomes" id="UP000006906">
    <property type="component" value="Unassembled WGS sequence"/>
</dbReference>
<dbReference type="RefSeq" id="XP_042914049.1">
    <property type="nucleotide sequence ID" value="XM_043073024.1"/>
</dbReference>
<evidence type="ECO:0000313" key="3">
    <source>
        <dbReference type="Proteomes" id="UP000006906"/>
    </source>
</evidence>
<organism evidence="2 3">
    <name type="scientific">Chlamydomonas reinhardtii</name>
    <name type="common">Chlamydomonas smithii</name>
    <dbReference type="NCBI Taxonomy" id="3055"/>
    <lineage>
        <taxon>Eukaryota</taxon>
        <taxon>Viridiplantae</taxon>
        <taxon>Chlorophyta</taxon>
        <taxon>core chlorophytes</taxon>
        <taxon>Chlorophyceae</taxon>
        <taxon>CS clade</taxon>
        <taxon>Chlamydomonadales</taxon>
        <taxon>Chlamydomonadaceae</taxon>
        <taxon>Chlamydomonas</taxon>
    </lineage>
</organism>
<dbReference type="GeneID" id="66057362"/>
<proteinExistence type="predicted"/>
<dbReference type="EMBL" id="KZ454961">
    <property type="protein sequence ID" value="PNW69622.1"/>
    <property type="molecule type" value="Genomic_DNA"/>
</dbReference>
<dbReference type="KEGG" id="cre:CHLRE_34g759147v5"/>